<reference evidence="5 6" key="1">
    <citation type="submission" date="2024-08" db="EMBL/GenBank/DDBJ databases">
        <authorList>
            <person name="Cucini C."/>
            <person name="Frati F."/>
        </authorList>
    </citation>
    <scope>NUCLEOTIDE SEQUENCE [LARGE SCALE GENOMIC DNA]</scope>
</reference>
<dbReference type="SUPFAM" id="SSF48371">
    <property type="entry name" value="ARM repeat"/>
    <property type="match status" value="4"/>
</dbReference>
<dbReference type="SMART" id="SM01349">
    <property type="entry name" value="TOG"/>
    <property type="match status" value="2"/>
</dbReference>
<evidence type="ECO:0000256" key="3">
    <source>
        <dbReference type="PROSITE-ProRule" id="PRU00103"/>
    </source>
</evidence>
<organism evidence="5 6">
    <name type="scientific">Orchesella dallaii</name>
    <dbReference type="NCBI Taxonomy" id="48710"/>
    <lineage>
        <taxon>Eukaryota</taxon>
        <taxon>Metazoa</taxon>
        <taxon>Ecdysozoa</taxon>
        <taxon>Arthropoda</taxon>
        <taxon>Hexapoda</taxon>
        <taxon>Collembola</taxon>
        <taxon>Entomobryomorpha</taxon>
        <taxon>Entomobryoidea</taxon>
        <taxon>Orchesellidae</taxon>
        <taxon>Orchesellinae</taxon>
        <taxon>Orchesella</taxon>
    </lineage>
</organism>
<dbReference type="PROSITE" id="PS50077">
    <property type="entry name" value="HEAT_REPEAT"/>
    <property type="match status" value="3"/>
</dbReference>
<keyword evidence="6" id="KW-1185">Reference proteome</keyword>
<evidence type="ECO:0000313" key="5">
    <source>
        <dbReference type="EMBL" id="CAL8129701.1"/>
    </source>
</evidence>
<comment type="caution">
    <text evidence="5">The sequence shown here is derived from an EMBL/GenBank/DDBJ whole genome shotgun (WGS) entry which is preliminary data.</text>
</comment>
<proteinExistence type="inferred from homology"/>
<feature type="domain" description="TOG" evidence="4">
    <location>
        <begin position="1277"/>
        <end position="1510"/>
    </location>
</feature>
<dbReference type="PANTHER" id="PTHR23346:SF7">
    <property type="entry name" value="STALLED RIBOSOME SENSOR GCN1"/>
    <property type="match status" value="1"/>
</dbReference>
<protein>
    <recommendedName>
        <fullName evidence="4">TOG domain-containing protein</fullName>
    </recommendedName>
</protein>
<dbReference type="Pfam" id="PF25801">
    <property type="entry name" value="HEAT_GCN1_C_2"/>
    <property type="match status" value="1"/>
</dbReference>
<feature type="domain" description="TOG" evidence="4">
    <location>
        <begin position="1715"/>
        <end position="1989"/>
    </location>
</feature>
<dbReference type="InterPro" id="IPR021133">
    <property type="entry name" value="HEAT_type_2"/>
</dbReference>
<sequence>MVEEAEPAVAPVQEADNVVISGIHTKLRNYKFDKTEDCYEYMLTKQAPKETTVISTSLSKSSLETLKCLAILFAWDRKEKTKVDKDVSIDLSPVFAKLLSRLMYGVQGKRYERKAKRLLHFILVKFDSDSLLKLTKILFDVDKNMVCLSMVYNWMINEGLGGDKKWEETYVFNEAGGGKSLTAVSELYVKEFLMTKVPKTPWVQGKVASNLLPHVRGSDGANIVISSISKALLRSPETAIEAVGYALRDMRPELSEDVAKELAKKIGPCLGTDNEKLRQQAILTSQALFNVPSPNSTILAIFNEYFELVSPTAKGTKSALTSGAKIIVLNLIKSLADPEIGYSVSQDVDKRKLYANLVVEKCMKVLETDVHEGTLLECLDVIAAWSDGLGAECPASLLKYVKTGLTSLKYPLRLGLCRMMVQLISGSRTKVLPEILDSISKCIEKSLTQPAVANNLTEAVSLSVVVINGSSNKEAIPDPILSQMAKMPGYVDEKFLATCFPWVHSHVALLVDFLLTNEVGTNYSSYYPAVVQCLCCPDRKVRQDVKNTMSEILRKNNKVRHAWDFLKAIHGVVKKESVSDRLKHEMIVHFAQCVSGNLSKKDIVETAVELLVPCHEFENKNLWCLCVKKKLKIATNDLYDYNHDSQIFETYVQKFDCTPTKRRILRTLLKVYGDRIMGDAVEEAVKLLTEPAFLKVSRDDYFIFRTPEGQLYNTAVADTGASDNARNMKRESKVYSYKEQLEEIQLRKELEEKRKKSGKGPNYSAKQLEAIKVQLAKESAIRAQVAELDAKINVAIGILRESMDADLEYFECYVKSLVEELVAVMRSPVAAPPSVALFIQMGKTLFPSKWFGEAVAQCCLRLINPLCDLSKDWQEVKIQKMVGNILENLKKSTQTAAISNAAVSYCFPFFVLALREFPKDTNVLTSIVQIIANFSSNVLSSFECDADTIPRARITGLLYQVLENNDGITQQLAVSTLISFCKTTRMGTEIVFLEPSELRRHLDALKSTTELSRDTSLTCLYFLCQNDWMAEEEELLQLLSASVYREQYDPVGRVADLGKKVWAKAALPEDFELYNILKDDVLHPCEAVRLSASKAIGSLLSNHNFALEKVLLDLRTNYEEYEVLTAPIVDSFGRILEEAIDNWQARCGIGLALKELAPIMSTAQAEENMKWIVTQTLGDRSNAVHTIMLEAAMEVVQIHGSSCLNSFIEIIETFLEKAEKTRRFDNVRQACVVLMGSLAKHLDPKDKRVKSIFDTLLETLATPSEKVQEAVANCLPALVPAVKDDAEGIIQKLTQKMMGAENFGDRRGAAYGLAGLIKGLGILSLKQHDIMNMLAKGMQDKKDFKRREGSLMALELLCEFLGRLFEPYIVHVLPYLLQCLGDSNVYVREATENTAKRVMSRLSGHGVKLVLPALLAALNEDSWRTKCGSVELLGRMAYCAPRQLSGCLPMIVPKLIEVLGDSHVKVQDAAAKALGLIGSVIQNPEVASVVPVLLEALQDPGKRASNCLHALLQTEFVHFVDPPSLALIMPVVQRAFQDRSTENRKMACQIIGNMYSLTDHSDLAPYMDSVMPGIKTSLLDPVPEVRAVAAKALGAMAKGMGEKCYEELLPWLMKTLVSDINSVDRSGAAQGLAEVIGALGEENLHKFMPEIIRKADTDDLAPHVRDGYMMMFIYMPGVFEEAFVKYIGLIINPILKALADENEYVRETALRAGQRIVTGFADSAITLLLPELEKGVFDDNWRIRYSSVQLLGDLLYKISGVSGKMSTESANDDDNFGTEQSQKLIIAALGLERRNRVLAGLYMGRSDVALMVRQASLHVWKVIVANTPKTLREILPTLFSLLLGCLAAPSHDKRQVAARTLGDLVRKLGEKILPEIIPILEKGLESQRSDERQGVCIGLCEIMANTSKEMILAFVDNLVPTLRKALCDPQSEVRQAAAQTFGSLHSNVGSRAMEEIVPFLMKKLNDGNQAEADQALDGLGQILIVKSKSVMPYLIPQLTAKPPNTRAMAILASVANDAMSKHLGKILPCLLEVLIDNAGLPQEKEELENCNRIILTVTDDVAVRLLIDDLLDNTKSENQKLKRSAVTLLSVFCVHSKGDLSSYVAQLLRGLISLMTENDDVILNLVADAVAAVIKNLDSAEKLSYVADLRQAIMFVHSDLKGMSCLPGLCLPKKGINPMLPIYREAVLNGSAEMKEQATVGMGELITLSSEEALKPSVIHITGPLIRILGDRYGPSLKCAVLDTLTLLLVKVGTHLKAFLPQLQTTFLKSSNDGNRNVRLKAATGLAQLLPIHNKPDPMFLDVVNSLKNADDIAVRDTLLYTLRCTVATGGHKITEVTRRSVQAAAHPYLSATDESTYVVAAGTMGALLEHLPEPDFAAGLNLLLTDDKDVTTRIARTSALAVGLKVSPTRVFADETYSERVMQTVLNIIASDKPALVSNGIRACTRIFIYCIKNNVPIPPSLIQPYVKTINNSSNEVKALLGQASEVLGRCITPSVVPREIARYLIPALVNGTKEKNSIVRASCEIGLIWILRLREGDNAMNTCLEYLDSGAREALNDVINKALRKTMKDPESKEADIDDTILT</sequence>
<evidence type="ECO:0000313" key="6">
    <source>
        <dbReference type="Proteomes" id="UP001642540"/>
    </source>
</evidence>
<dbReference type="Pfam" id="PF24984">
    <property type="entry name" value="HEAT_EF3_GNC1"/>
    <property type="match status" value="1"/>
</dbReference>
<dbReference type="Proteomes" id="UP001642540">
    <property type="component" value="Unassembled WGS sequence"/>
</dbReference>
<accession>A0ABP1RKX4</accession>
<dbReference type="EMBL" id="CAXLJM020000078">
    <property type="protein sequence ID" value="CAL8129701.1"/>
    <property type="molecule type" value="Genomic_DNA"/>
</dbReference>
<dbReference type="InterPro" id="IPR056810">
    <property type="entry name" value="GNC1-like_N"/>
</dbReference>
<evidence type="ECO:0000256" key="1">
    <source>
        <dbReference type="ARBA" id="ARBA00007366"/>
    </source>
</evidence>
<dbReference type="Pfam" id="PF23271">
    <property type="entry name" value="HEAT_GCN1"/>
    <property type="match status" value="1"/>
</dbReference>
<dbReference type="Pfam" id="PF24993">
    <property type="entry name" value="GNC1_N"/>
    <property type="match status" value="1"/>
</dbReference>
<comment type="similarity">
    <text evidence="1">Belongs to the GCN1 family.</text>
</comment>
<evidence type="ECO:0000256" key="2">
    <source>
        <dbReference type="ARBA" id="ARBA00022737"/>
    </source>
</evidence>
<dbReference type="InterPro" id="IPR011989">
    <property type="entry name" value="ARM-like"/>
</dbReference>
<dbReference type="PANTHER" id="PTHR23346">
    <property type="entry name" value="TRANSLATIONAL ACTIVATOR GCN1-RELATED"/>
    <property type="match status" value="1"/>
</dbReference>
<dbReference type="Gene3D" id="1.25.10.10">
    <property type="entry name" value="Leucine-rich Repeat Variant"/>
    <property type="match status" value="5"/>
</dbReference>
<dbReference type="InterPro" id="IPR034085">
    <property type="entry name" value="TOG"/>
</dbReference>
<dbReference type="InterPro" id="IPR016024">
    <property type="entry name" value="ARM-type_fold"/>
</dbReference>
<keyword evidence="2" id="KW-0677">Repeat</keyword>
<feature type="repeat" description="HEAT" evidence="3">
    <location>
        <begin position="1451"/>
        <end position="1488"/>
    </location>
</feature>
<feature type="repeat" description="HEAT" evidence="3">
    <location>
        <begin position="1918"/>
        <end position="1955"/>
    </location>
</feature>
<gene>
    <name evidence="5" type="ORF">ODALV1_LOCUS23403</name>
</gene>
<dbReference type="InterPro" id="IPR057546">
    <property type="entry name" value="HEAT_GCN1"/>
</dbReference>
<dbReference type="Pfam" id="PF24987">
    <property type="entry name" value="HEAT_EF3_N"/>
    <property type="match status" value="2"/>
</dbReference>
<dbReference type="InterPro" id="IPR004155">
    <property type="entry name" value="PBS_lyase_HEAT"/>
</dbReference>
<name>A0ABP1RKX4_9HEXA</name>
<dbReference type="SMART" id="SM00567">
    <property type="entry name" value="EZ_HEAT"/>
    <property type="match status" value="4"/>
</dbReference>
<feature type="repeat" description="HEAT" evidence="3">
    <location>
        <begin position="1570"/>
        <end position="1608"/>
    </location>
</feature>
<evidence type="ECO:0000259" key="4">
    <source>
        <dbReference type="SMART" id="SM01349"/>
    </source>
</evidence>